<dbReference type="Pfam" id="PF13975">
    <property type="entry name" value="gag-asp_proteas"/>
    <property type="match status" value="1"/>
</dbReference>
<organism evidence="1 2">
    <name type="scientific">Spirosoma oryzae</name>
    <dbReference type="NCBI Taxonomy" id="1469603"/>
    <lineage>
        <taxon>Bacteria</taxon>
        <taxon>Pseudomonadati</taxon>
        <taxon>Bacteroidota</taxon>
        <taxon>Cytophagia</taxon>
        <taxon>Cytophagales</taxon>
        <taxon>Cytophagaceae</taxon>
        <taxon>Spirosoma</taxon>
    </lineage>
</organism>
<dbReference type="InterPro" id="IPR001969">
    <property type="entry name" value="Aspartic_peptidase_AS"/>
</dbReference>
<evidence type="ECO:0000313" key="2">
    <source>
        <dbReference type="Proteomes" id="UP000238375"/>
    </source>
</evidence>
<accession>A0A2T0S773</accession>
<dbReference type="AlphaFoldDB" id="A0A2T0S773"/>
<dbReference type="CDD" id="cd05483">
    <property type="entry name" value="retropepsin_like_bacteria"/>
    <property type="match status" value="1"/>
</dbReference>
<dbReference type="Gene3D" id="2.40.70.10">
    <property type="entry name" value="Acid Proteases"/>
    <property type="match status" value="1"/>
</dbReference>
<keyword evidence="2" id="KW-1185">Reference proteome</keyword>
<dbReference type="OrthoDB" id="5580718at2"/>
<dbReference type="InterPro" id="IPR034122">
    <property type="entry name" value="Retropepsin-like_bacterial"/>
</dbReference>
<sequence>MLQQRSPLLTNTTYLIRYHRIDFVIPSLRGIFSDELFVSPRKIPRKLGMTTCVLSSSTACCSRHSTIILWLLALLLTCSARATPVRTDSITHDYKQAVDYCLFRQYDRAEPALLSIIRQVNHPARQAAIFLLAEEVYLWRGQYTRYVALSDSLGYRGYNYELAQRMRSQPAMVLTLPDSVHQSFRLQKRGHVVVTLFVNGRPKRFLIDTGAQRTMLSTRLAAELGLSTLIDTKVDNSLGQALPSSVALLDSIQFGALQVNHIPVFVQSLWGFNADGALGWDILRQFRITIDYVNRTITLTNPTGPGSPVPNLLGGSRPLLQVQNKTGGYMTLFCDTGDNGQVTLTPQGKAKLTDGQPGHTLSFDLGFGGRLRLRRTNAMKQFTIQADGHAQQLRKQSAELPAEQISSVLIDGRIGSGFFRHGRLTLDPARNQYDYQPIQRP</sequence>
<keyword evidence="1" id="KW-0378">Hydrolase</keyword>
<comment type="caution">
    <text evidence="1">The sequence shown here is derived from an EMBL/GenBank/DDBJ whole genome shotgun (WGS) entry which is preliminary data.</text>
</comment>
<dbReference type="Proteomes" id="UP000238375">
    <property type="component" value="Unassembled WGS sequence"/>
</dbReference>
<reference evidence="1 2" key="1">
    <citation type="submission" date="2018-03" db="EMBL/GenBank/DDBJ databases">
        <title>Genomic Encyclopedia of Archaeal and Bacterial Type Strains, Phase II (KMG-II): from individual species to whole genera.</title>
        <authorList>
            <person name="Goeker M."/>
        </authorList>
    </citation>
    <scope>NUCLEOTIDE SEQUENCE [LARGE SCALE GENOMIC DNA]</scope>
    <source>
        <strain evidence="1 2">DSM 28354</strain>
    </source>
</reference>
<evidence type="ECO:0000313" key="1">
    <source>
        <dbReference type="EMBL" id="PRY29279.1"/>
    </source>
</evidence>
<dbReference type="GO" id="GO:0004190">
    <property type="term" value="F:aspartic-type endopeptidase activity"/>
    <property type="evidence" value="ECO:0007669"/>
    <property type="project" value="InterPro"/>
</dbReference>
<proteinExistence type="predicted"/>
<dbReference type="PROSITE" id="PS00141">
    <property type="entry name" value="ASP_PROTEASE"/>
    <property type="match status" value="1"/>
</dbReference>
<keyword evidence="1" id="KW-0645">Protease</keyword>
<dbReference type="EMBL" id="PVTE01000026">
    <property type="protein sequence ID" value="PRY29279.1"/>
    <property type="molecule type" value="Genomic_DNA"/>
</dbReference>
<dbReference type="SUPFAM" id="SSF50630">
    <property type="entry name" value="Acid proteases"/>
    <property type="match status" value="1"/>
</dbReference>
<dbReference type="InterPro" id="IPR021109">
    <property type="entry name" value="Peptidase_aspartic_dom_sf"/>
</dbReference>
<gene>
    <name evidence="1" type="ORF">CLV58_12661</name>
</gene>
<dbReference type="GO" id="GO:0006508">
    <property type="term" value="P:proteolysis"/>
    <property type="evidence" value="ECO:0007669"/>
    <property type="project" value="UniProtKB-KW"/>
</dbReference>
<name>A0A2T0S773_9BACT</name>
<protein>
    <submittedName>
        <fullName evidence="1">Gag-polyprotein putative aspartyl protease</fullName>
    </submittedName>
</protein>